<evidence type="ECO:0000256" key="1">
    <source>
        <dbReference type="SAM" id="MobiDB-lite"/>
    </source>
</evidence>
<accession>A0A8F9TY34</accession>
<sequence>MSSLCPMVASPWADAILIYRRMVMLRLLGRASEAARLEHTAWTPAIAAAHAHGGEDDELAALQHTEDERLATASVVADLVAARLPAAPSQPLVPASSPPPPPARPVGGDINIADMIDSMLAGQRAARTS</sequence>
<protein>
    <submittedName>
        <fullName evidence="2">Uncharacterized protein</fullName>
    </submittedName>
</protein>
<dbReference type="RefSeq" id="WP_220164852.1">
    <property type="nucleotide sequence ID" value="NZ_CP080507.1"/>
</dbReference>
<gene>
    <name evidence="2" type="ORF">K0B96_05755</name>
</gene>
<feature type="region of interest" description="Disordered" evidence="1">
    <location>
        <begin position="88"/>
        <end position="109"/>
    </location>
</feature>
<dbReference type="EMBL" id="CP080507">
    <property type="protein sequence ID" value="QYM80121.1"/>
    <property type="molecule type" value="Genomic_DNA"/>
</dbReference>
<name>A0A8F9TY34_9BACT</name>
<dbReference type="AlphaFoldDB" id="A0A8F9TY34"/>
<reference evidence="2" key="1">
    <citation type="submission" date="2021-08" db="EMBL/GenBank/DDBJ databases">
        <title>Genome of a novel bacterium of the phylum Verrucomicrobia, Oleiharenicola sp. KSB-15.</title>
        <authorList>
            <person name="Chung J.-H."/>
            <person name="Ahn J.-H."/>
            <person name="Yoon Y."/>
            <person name="Kim D.-Y."/>
            <person name="An S.-H."/>
            <person name="Park I."/>
            <person name="Yeon J."/>
        </authorList>
    </citation>
    <scope>NUCLEOTIDE SEQUENCE</scope>
    <source>
        <strain evidence="2">KSB-15</strain>
    </source>
</reference>
<dbReference type="Proteomes" id="UP000825051">
    <property type="component" value="Chromosome"/>
</dbReference>
<evidence type="ECO:0000313" key="3">
    <source>
        <dbReference type="Proteomes" id="UP000825051"/>
    </source>
</evidence>
<proteinExistence type="predicted"/>
<keyword evidence="3" id="KW-1185">Reference proteome</keyword>
<evidence type="ECO:0000313" key="2">
    <source>
        <dbReference type="EMBL" id="QYM80121.1"/>
    </source>
</evidence>
<dbReference type="KEGG" id="ole:K0B96_05755"/>
<organism evidence="2 3">
    <name type="scientific">Horticoccus luteus</name>
    <dbReference type="NCBI Taxonomy" id="2862869"/>
    <lineage>
        <taxon>Bacteria</taxon>
        <taxon>Pseudomonadati</taxon>
        <taxon>Verrucomicrobiota</taxon>
        <taxon>Opitutia</taxon>
        <taxon>Opitutales</taxon>
        <taxon>Opitutaceae</taxon>
        <taxon>Horticoccus</taxon>
    </lineage>
</organism>